<name>A0A2V3PMQ1_9BACT</name>
<keyword evidence="5" id="KW-1185">Reference proteome</keyword>
<dbReference type="OrthoDB" id="1150526at2"/>
<dbReference type="Proteomes" id="UP000247973">
    <property type="component" value="Unassembled WGS sequence"/>
</dbReference>
<dbReference type="RefSeq" id="WP_110310950.1">
    <property type="nucleotide sequence ID" value="NZ_QICL01000014.1"/>
</dbReference>
<keyword evidence="2" id="KW-0812">Transmembrane</keyword>
<proteinExistence type="predicted"/>
<comment type="caution">
    <text evidence="4">The sequence shown here is derived from an EMBL/GenBank/DDBJ whole genome shotgun (WGS) entry which is preliminary data.</text>
</comment>
<dbReference type="Pfam" id="PF13568">
    <property type="entry name" value="OMP_b-brl_2"/>
    <property type="match status" value="1"/>
</dbReference>
<evidence type="ECO:0000313" key="4">
    <source>
        <dbReference type="EMBL" id="PXV63303.1"/>
    </source>
</evidence>
<feature type="region of interest" description="Disordered" evidence="1">
    <location>
        <begin position="78"/>
        <end position="110"/>
    </location>
</feature>
<feature type="region of interest" description="Disordered" evidence="1">
    <location>
        <begin position="218"/>
        <end position="241"/>
    </location>
</feature>
<feature type="domain" description="Outer membrane protein beta-barrel" evidence="3">
    <location>
        <begin position="228"/>
        <end position="408"/>
    </location>
</feature>
<reference evidence="4 5" key="1">
    <citation type="submission" date="2018-03" db="EMBL/GenBank/DDBJ databases">
        <title>Genomic Encyclopedia of Archaeal and Bacterial Type Strains, Phase II (KMG-II): from individual species to whole genera.</title>
        <authorList>
            <person name="Goeker M."/>
        </authorList>
    </citation>
    <scope>NUCLEOTIDE SEQUENCE [LARGE SCALE GENOMIC DNA]</scope>
    <source>
        <strain evidence="4 5">DSM 100214</strain>
    </source>
</reference>
<feature type="transmembrane region" description="Helical" evidence="2">
    <location>
        <begin position="53"/>
        <end position="71"/>
    </location>
</feature>
<dbReference type="InterPro" id="IPR025665">
    <property type="entry name" value="Beta-barrel_OMP_2"/>
</dbReference>
<evidence type="ECO:0000259" key="3">
    <source>
        <dbReference type="Pfam" id="PF13568"/>
    </source>
</evidence>
<dbReference type="SUPFAM" id="SSF56925">
    <property type="entry name" value="OMPA-like"/>
    <property type="match status" value="1"/>
</dbReference>
<organism evidence="4 5">
    <name type="scientific">Dysgonomonas alginatilytica</name>
    <dbReference type="NCBI Taxonomy" id="1605892"/>
    <lineage>
        <taxon>Bacteria</taxon>
        <taxon>Pseudomonadati</taxon>
        <taxon>Bacteroidota</taxon>
        <taxon>Bacteroidia</taxon>
        <taxon>Bacteroidales</taxon>
        <taxon>Dysgonomonadaceae</taxon>
        <taxon>Dysgonomonas</taxon>
    </lineage>
</organism>
<dbReference type="AlphaFoldDB" id="A0A2V3PMQ1"/>
<protein>
    <recommendedName>
        <fullName evidence="3">Outer membrane protein beta-barrel domain-containing protein</fullName>
    </recommendedName>
</protein>
<accession>A0A2V3PMQ1</accession>
<sequence length="441" mass="48948">MKPDKDHIKDIFSSKLKGFEPDLPPSLWEKIEADLPVAPVVRKSPARIFRHTIFTWTAVAAAVVLLALLFVPQEHDSGSIAGLPDTNTTKTNAPVEQPKVANSDKSGVSDNVVESAQKHSSYSLLAESKTTKTEVASVKETFPEKTMPEKETVTIAPVNKSSEVVDNNTYVAEEKSTENFEPKDADFDRDLKARIAAFEAEGEKTRNILADNNIPVKTKKSESEPKGIALGIGGGSGLSRSDEMTNSLRYANASSDGPLSLSMQKKEKLKMEHNQPISFGIAVNKKITNRISIESGIVYTYISARIKEDPNMEFKQNDLQYFHYLGIPLSVNYKLGEWKKVEFYASAGGMIQKDIYGRLNSDSSIDGLINFEKSSKRKISQERPQFSVMGLLGISYPLYNKLAAYTSFGGAYYFDAGNQYQTIFSDKKWLFNLNLGLKFGF</sequence>
<gene>
    <name evidence="4" type="ORF">CLV62_11420</name>
</gene>
<evidence type="ECO:0000313" key="5">
    <source>
        <dbReference type="Proteomes" id="UP000247973"/>
    </source>
</evidence>
<dbReference type="EMBL" id="QICL01000014">
    <property type="protein sequence ID" value="PXV63303.1"/>
    <property type="molecule type" value="Genomic_DNA"/>
</dbReference>
<evidence type="ECO:0000256" key="2">
    <source>
        <dbReference type="SAM" id="Phobius"/>
    </source>
</evidence>
<feature type="compositionally biased region" description="Polar residues" evidence="1">
    <location>
        <begin position="85"/>
        <end position="94"/>
    </location>
</feature>
<dbReference type="InterPro" id="IPR011250">
    <property type="entry name" value="OMP/PagP_B-barrel"/>
</dbReference>
<keyword evidence="2" id="KW-0472">Membrane</keyword>
<keyword evidence="2" id="KW-1133">Transmembrane helix</keyword>
<evidence type="ECO:0000256" key="1">
    <source>
        <dbReference type="SAM" id="MobiDB-lite"/>
    </source>
</evidence>